<keyword evidence="2" id="KW-0732">Signal</keyword>
<feature type="region of interest" description="Disordered" evidence="1">
    <location>
        <begin position="23"/>
        <end position="158"/>
    </location>
</feature>
<accession>A0AAF3EJ06</accession>
<organism evidence="3 4">
    <name type="scientific">Mesorhabditis belari</name>
    <dbReference type="NCBI Taxonomy" id="2138241"/>
    <lineage>
        <taxon>Eukaryota</taxon>
        <taxon>Metazoa</taxon>
        <taxon>Ecdysozoa</taxon>
        <taxon>Nematoda</taxon>
        <taxon>Chromadorea</taxon>
        <taxon>Rhabditida</taxon>
        <taxon>Rhabditina</taxon>
        <taxon>Rhabditomorpha</taxon>
        <taxon>Rhabditoidea</taxon>
        <taxon>Rhabditidae</taxon>
        <taxon>Mesorhabditinae</taxon>
        <taxon>Mesorhabditis</taxon>
    </lineage>
</organism>
<dbReference type="WBParaSite" id="MBELARI_LOCUS13960.1">
    <property type="protein sequence ID" value="MBELARI_LOCUS13960.1"/>
    <property type="gene ID" value="MBELARI_LOCUS13960"/>
</dbReference>
<feature type="compositionally biased region" description="Basic and acidic residues" evidence="1">
    <location>
        <begin position="68"/>
        <end position="131"/>
    </location>
</feature>
<dbReference type="AlphaFoldDB" id="A0AAF3EJ06"/>
<evidence type="ECO:0000313" key="4">
    <source>
        <dbReference type="WBParaSite" id="MBELARI_LOCUS13960.1"/>
    </source>
</evidence>
<sequence>MRSIFFLFLAFALICVIVADDKAQGDQRVRRDDDREKRSMPKDPQKDQRERRDDEKEKSDFDYVQSVRDSREKRDDKAQGDQRVRRDDDREKRSMPKDPQGDQRGLREREKREGYGYRVIRDDPREKRDDDATVLNAHRVRDGASRDKREGYGYNVRR</sequence>
<feature type="chain" id="PRO_5042190325" evidence="2">
    <location>
        <begin position="20"/>
        <end position="158"/>
    </location>
</feature>
<protein>
    <submittedName>
        <fullName evidence="4">Uncharacterized protein</fullName>
    </submittedName>
</protein>
<proteinExistence type="predicted"/>
<evidence type="ECO:0000256" key="1">
    <source>
        <dbReference type="SAM" id="MobiDB-lite"/>
    </source>
</evidence>
<evidence type="ECO:0000313" key="3">
    <source>
        <dbReference type="Proteomes" id="UP000887575"/>
    </source>
</evidence>
<evidence type="ECO:0000256" key="2">
    <source>
        <dbReference type="SAM" id="SignalP"/>
    </source>
</evidence>
<reference evidence="4" key="1">
    <citation type="submission" date="2024-02" db="UniProtKB">
        <authorList>
            <consortium name="WormBaseParasite"/>
        </authorList>
    </citation>
    <scope>IDENTIFICATION</scope>
</reference>
<dbReference type="Proteomes" id="UP000887575">
    <property type="component" value="Unassembled WGS sequence"/>
</dbReference>
<name>A0AAF3EJ06_9BILA</name>
<keyword evidence="3" id="KW-1185">Reference proteome</keyword>
<feature type="compositionally biased region" description="Basic and acidic residues" evidence="1">
    <location>
        <begin position="139"/>
        <end position="151"/>
    </location>
</feature>
<feature type="compositionally biased region" description="Basic and acidic residues" evidence="1">
    <location>
        <begin position="23"/>
        <end position="61"/>
    </location>
</feature>
<feature type="signal peptide" evidence="2">
    <location>
        <begin position="1"/>
        <end position="19"/>
    </location>
</feature>